<dbReference type="HOGENOM" id="CLU_074522_0_0_0"/>
<gene>
    <name evidence="5" type="primary">ubiX</name>
    <name evidence="7" type="ordered locus">Acid345_1349</name>
</gene>
<feature type="binding site" evidence="5">
    <location>
        <position position="161"/>
    </location>
    <ligand>
        <name>dimethylallyl phosphate</name>
        <dbReference type="ChEBI" id="CHEBI:88052"/>
    </ligand>
</feature>
<dbReference type="NCBIfam" id="TIGR00421">
    <property type="entry name" value="ubiX_pad"/>
    <property type="match status" value="1"/>
</dbReference>
<evidence type="ECO:0000256" key="5">
    <source>
        <dbReference type="HAMAP-Rule" id="MF_01984"/>
    </source>
</evidence>
<dbReference type="RefSeq" id="WP_011522153.1">
    <property type="nucleotide sequence ID" value="NC_008009.1"/>
</dbReference>
<dbReference type="EC" id="2.5.1.129" evidence="5"/>
<dbReference type="InterPro" id="IPR036551">
    <property type="entry name" value="Flavin_trans-like"/>
</dbReference>
<comment type="catalytic activity">
    <reaction evidence="5">
        <text>dimethylallyl phosphate + FMNH2 = prenylated FMNH2 + phosphate</text>
        <dbReference type="Rhea" id="RHEA:37743"/>
        <dbReference type="ChEBI" id="CHEBI:43474"/>
        <dbReference type="ChEBI" id="CHEBI:57618"/>
        <dbReference type="ChEBI" id="CHEBI:87467"/>
        <dbReference type="ChEBI" id="CHEBI:88052"/>
        <dbReference type="EC" id="2.5.1.129"/>
    </reaction>
</comment>
<evidence type="ECO:0000256" key="4">
    <source>
        <dbReference type="ARBA" id="ARBA00022679"/>
    </source>
</evidence>
<protein>
    <recommendedName>
        <fullName evidence="5">Flavin prenyltransferase UbiX</fullName>
        <ecNumber evidence="5">2.5.1.129</ecNumber>
    </recommendedName>
</protein>
<feature type="binding site" evidence="5">
    <location>
        <position position="131"/>
    </location>
    <ligand>
        <name>FMN</name>
        <dbReference type="ChEBI" id="CHEBI:58210"/>
    </ligand>
</feature>
<evidence type="ECO:0000256" key="3">
    <source>
        <dbReference type="ARBA" id="ARBA00022643"/>
    </source>
</evidence>
<dbReference type="AlphaFoldDB" id="Q1IRZ9"/>
<dbReference type="HAMAP" id="MF_01984">
    <property type="entry name" value="ubiX_pad"/>
    <property type="match status" value="1"/>
</dbReference>
<keyword evidence="3 5" id="KW-0288">FMN</keyword>
<keyword evidence="4 5" id="KW-0808">Transferase</keyword>
<dbReference type="Gene3D" id="3.40.50.1950">
    <property type="entry name" value="Flavin prenyltransferase-like"/>
    <property type="match status" value="1"/>
</dbReference>
<organism evidence="7 8">
    <name type="scientific">Koribacter versatilis (strain Ellin345)</name>
    <dbReference type="NCBI Taxonomy" id="204669"/>
    <lineage>
        <taxon>Bacteria</taxon>
        <taxon>Pseudomonadati</taxon>
        <taxon>Acidobacteriota</taxon>
        <taxon>Terriglobia</taxon>
        <taxon>Terriglobales</taxon>
        <taxon>Candidatus Korobacteraceae</taxon>
        <taxon>Candidatus Korobacter</taxon>
    </lineage>
</organism>
<dbReference type="KEGG" id="aba:Acid345_1349"/>
<dbReference type="STRING" id="204669.Acid345_1349"/>
<comment type="function">
    <text evidence="5">Flavin prenyltransferase that catalyzes the synthesis of the prenylated FMN cofactor (prenyl-FMN) for 4-hydroxy-3-polyprenylbenzoic acid decarboxylase UbiD. The prenyltransferase is metal-independent and links a dimethylallyl moiety from dimethylallyl monophosphate (DMAP) to the flavin N5 and C6 atoms of FMN.</text>
</comment>
<comment type="similarity">
    <text evidence="5">Belongs to the UbiX/PAD1 family.</text>
</comment>
<dbReference type="GO" id="GO:0106141">
    <property type="term" value="F:flavin prenyltransferase activity"/>
    <property type="evidence" value="ECO:0007669"/>
    <property type="project" value="UniProtKB-EC"/>
</dbReference>
<evidence type="ECO:0000256" key="2">
    <source>
        <dbReference type="ARBA" id="ARBA00022630"/>
    </source>
</evidence>
<evidence type="ECO:0000259" key="6">
    <source>
        <dbReference type="Pfam" id="PF02441"/>
    </source>
</evidence>
<feature type="binding site" evidence="5">
    <location>
        <begin position="9"/>
        <end position="11"/>
    </location>
    <ligand>
        <name>FMN</name>
        <dbReference type="ChEBI" id="CHEBI:58210"/>
    </ligand>
</feature>
<dbReference type="EMBL" id="CP000360">
    <property type="protein sequence ID" value="ABF40351.1"/>
    <property type="molecule type" value="Genomic_DNA"/>
</dbReference>
<sequence>MILTIATTGASGSIFLRETLRRVEADQRVERVNFIASDSGLRVIAEELGLSGRNGLVQQLLGSSSTKIQQLNNDDIGANVASGSYPTDAMLVIPCSMGTLAKIANGIADQLIERAADVCLKEQRKLVLCVRETPLNKIHIRNMGLAADAGATIFPVIPAFYDQPQSPDQMASQFVCRVLQHLGLSQDDMYRWKAGNP</sequence>
<feature type="domain" description="Flavoprotein" evidence="6">
    <location>
        <begin position="3"/>
        <end position="181"/>
    </location>
</feature>
<dbReference type="OrthoDB" id="9781577at2"/>
<evidence type="ECO:0000313" key="8">
    <source>
        <dbReference type="Proteomes" id="UP000002432"/>
    </source>
</evidence>
<evidence type="ECO:0000313" key="7">
    <source>
        <dbReference type="EMBL" id="ABF40351.1"/>
    </source>
</evidence>
<dbReference type="InterPro" id="IPR004507">
    <property type="entry name" value="UbiX-like"/>
</dbReference>
<reference evidence="7 8" key="1">
    <citation type="journal article" date="2009" name="Appl. Environ. Microbiol.">
        <title>Three genomes from the phylum Acidobacteria provide insight into the lifestyles of these microorganisms in soils.</title>
        <authorList>
            <person name="Ward N.L."/>
            <person name="Challacombe J.F."/>
            <person name="Janssen P.H."/>
            <person name="Henrissat B."/>
            <person name="Coutinho P.M."/>
            <person name="Wu M."/>
            <person name="Xie G."/>
            <person name="Haft D.H."/>
            <person name="Sait M."/>
            <person name="Badger J."/>
            <person name="Barabote R.D."/>
            <person name="Bradley B."/>
            <person name="Brettin T.S."/>
            <person name="Brinkac L.M."/>
            <person name="Bruce D."/>
            <person name="Creasy T."/>
            <person name="Daugherty S.C."/>
            <person name="Davidsen T.M."/>
            <person name="DeBoy R.T."/>
            <person name="Detter J.C."/>
            <person name="Dodson R.J."/>
            <person name="Durkin A.S."/>
            <person name="Ganapathy A."/>
            <person name="Gwinn-Giglio M."/>
            <person name="Han C.S."/>
            <person name="Khouri H."/>
            <person name="Kiss H."/>
            <person name="Kothari S.P."/>
            <person name="Madupu R."/>
            <person name="Nelson K.E."/>
            <person name="Nelson W.C."/>
            <person name="Paulsen I."/>
            <person name="Penn K."/>
            <person name="Ren Q."/>
            <person name="Rosovitz M.J."/>
            <person name="Selengut J.D."/>
            <person name="Shrivastava S."/>
            <person name="Sullivan S.A."/>
            <person name="Tapia R."/>
            <person name="Thompson L.S."/>
            <person name="Watkins K.L."/>
            <person name="Yang Q."/>
            <person name="Yu C."/>
            <person name="Zafar N."/>
            <person name="Zhou L."/>
            <person name="Kuske C.R."/>
        </authorList>
    </citation>
    <scope>NUCLEOTIDE SEQUENCE [LARGE SCALE GENOMIC DNA]</scope>
    <source>
        <strain evidence="7 8">Ellin345</strain>
    </source>
</reference>
<accession>Q1IRZ9</accession>
<evidence type="ECO:0000256" key="1">
    <source>
        <dbReference type="ARBA" id="ARBA00022602"/>
    </source>
</evidence>
<dbReference type="Pfam" id="PF02441">
    <property type="entry name" value="Flavoprotein"/>
    <property type="match status" value="1"/>
</dbReference>
<dbReference type="InterPro" id="IPR003382">
    <property type="entry name" value="Flavoprotein"/>
</dbReference>
<feature type="binding site" evidence="5">
    <location>
        <position position="37"/>
    </location>
    <ligand>
        <name>FMN</name>
        <dbReference type="ChEBI" id="CHEBI:58210"/>
    </ligand>
</feature>
<feature type="binding site" evidence="5">
    <location>
        <begin position="96"/>
        <end position="99"/>
    </location>
    <ligand>
        <name>FMN</name>
        <dbReference type="ChEBI" id="CHEBI:58210"/>
    </ligand>
</feature>
<dbReference type="Proteomes" id="UP000002432">
    <property type="component" value="Chromosome"/>
</dbReference>
<dbReference type="eggNOG" id="COG0163">
    <property type="taxonomic scope" value="Bacteria"/>
</dbReference>
<proteinExistence type="inferred from homology"/>
<keyword evidence="1 5" id="KW-0637">Prenyltransferase</keyword>
<comment type="caution">
    <text evidence="5">Lacks conserved residue(s) required for the propagation of feature annotation.</text>
</comment>
<keyword evidence="2 5" id="KW-0285">Flavoprotein</keyword>
<feature type="binding site" evidence="5">
    <location>
        <position position="177"/>
    </location>
    <ligand>
        <name>dimethylallyl phosphate</name>
        <dbReference type="ChEBI" id="CHEBI:88052"/>
    </ligand>
</feature>
<name>Q1IRZ9_KORVE</name>
<keyword evidence="8" id="KW-1185">Reference proteome</keyword>
<dbReference type="SUPFAM" id="SSF52507">
    <property type="entry name" value="Homo-oligomeric flavin-containing Cys decarboxylases, HFCD"/>
    <property type="match status" value="1"/>
</dbReference>
<dbReference type="EnsemblBacteria" id="ABF40351">
    <property type="protein sequence ID" value="ABF40351"/>
    <property type="gene ID" value="Acid345_1349"/>
</dbReference>